<dbReference type="InterPro" id="IPR000436">
    <property type="entry name" value="Sushi_SCR_CCP_dom"/>
</dbReference>
<dbReference type="CTD" id="6401"/>
<keyword evidence="6 19" id="KW-0812">Transmembrane</keyword>
<dbReference type="InterPro" id="IPR033991">
    <property type="entry name" value="Selectin_CTLD"/>
</dbReference>
<evidence type="ECO:0000313" key="24">
    <source>
        <dbReference type="RefSeq" id="XP_054836914.1"/>
    </source>
</evidence>
<evidence type="ECO:0000256" key="7">
    <source>
        <dbReference type="ARBA" id="ARBA00022723"/>
    </source>
</evidence>
<keyword evidence="15 17" id="KW-1015">Disulfide bond</keyword>
<keyword evidence="8" id="KW-0732">Signal</keyword>
<feature type="domain" description="EGF-like" evidence="20">
    <location>
        <begin position="145"/>
        <end position="181"/>
    </location>
</feature>
<dbReference type="PANTHER" id="PTHR46393">
    <property type="entry name" value="SUSHI DOMAIN-CONTAINING PROTEIN"/>
    <property type="match status" value="1"/>
</dbReference>
<evidence type="ECO:0000256" key="5">
    <source>
        <dbReference type="ARBA" id="ARBA00022659"/>
    </source>
</evidence>
<feature type="domain" description="C-type lectin" evidence="21">
    <location>
        <begin position="23"/>
        <end position="145"/>
    </location>
</feature>
<evidence type="ECO:0000259" key="22">
    <source>
        <dbReference type="PROSITE" id="PS50923"/>
    </source>
</evidence>
<keyword evidence="5 18" id="KW-0768">Sushi</keyword>
<organism evidence="23 24">
    <name type="scientific">Eublepharis macularius</name>
    <name type="common">Leopard gecko</name>
    <name type="synonym">Cyrtodactylus macularius</name>
    <dbReference type="NCBI Taxonomy" id="481883"/>
    <lineage>
        <taxon>Eukaryota</taxon>
        <taxon>Metazoa</taxon>
        <taxon>Chordata</taxon>
        <taxon>Craniata</taxon>
        <taxon>Vertebrata</taxon>
        <taxon>Euteleostomi</taxon>
        <taxon>Lepidosauria</taxon>
        <taxon>Squamata</taxon>
        <taxon>Bifurcata</taxon>
        <taxon>Gekkota</taxon>
        <taxon>Eublepharidae</taxon>
        <taxon>Eublepharinae</taxon>
        <taxon>Eublepharis</taxon>
    </lineage>
</organism>
<evidence type="ECO:0000259" key="21">
    <source>
        <dbReference type="PROSITE" id="PS50041"/>
    </source>
</evidence>
<dbReference type="InterPro" id="IPR016186">
    <property type="entry name" value="C-type_lectin-like/link_sf"/>
</dbReference>
<feature type="domain" description="Sushi" evidence="22">
    <location>
        <begin position="246"/>
        <end position="307"/>
    </location>
</feature>
<evidence type="ECO:0000256" key="9">
    <source>
        <dbReference type="ARBA" id="ARBA00022734"/>
    </source>
</evidence>
<feature type="disulfide bond" evidence="18">
    <location>
        <begin position="340"/>
        <end position="367"/>
    </location>
</feature>
<reference evidence="24" key="1">
    <citation type="submission" date="2025-08" db="UniProtKB">
        <authorList>
            <consortium name="RefSeq"/>
        </authorList>
    </citation>
    <scope>IDENTIFICATION</scope>
    <source>
        <tissue evidence="24">Blood</tissue>
    </source>
</reference>
<dbReference type="KEGG" id="emc:129330758"/>
<dbReference type="RefSeq" id="XP_054836914.1">
    <property type="nucleotide sequence ID" value="XM_054980939.1"/>
</dbReference>
<feature type="disulfide bond" evidence="17">
    <location>
        <begin position="171"/>
        <end position="180"/>
    </location>
</feature>
<comment type="similarity">
    <text evidence="2">Belongs to the selectin/LECAM family.</text>
</comment>
<sequence>MISDIVNISGFLPILVYGLLLLHDGTCWTYHSSNRDMNYTEAEKWCKGKFTNLVAIQTKEEIEYLNATFNKNANYYWIGLRKINNEWRWVGTNKTLNKSAENWAAGEPNGKKLNEDCVEIYIKREKDSGKWNDERCDKKKGALCYTASCKPDSCSGHGECVETINNYTCNCDAGFYGRDCEHVQTCEPLREPEHGTLECNKPEMNFIYNSSCRVQCLEGYETTGQEPIWCTSSGKWSAPTPMCKAVKCDAVPHPERGYVNCSNSDTELVFNSTCEFRCEEGYALRGSSQIQCSPQGRWSAPIPHCEVMKCEVVPQPERGFVNCSHTDTELVFNSTCEFRCEEGYTLRGSSQIQCSSQGHWSAPIPQCEVMKCEVVPQPERGFVNCSHMDTELVFNSTCEFRCEEGYALRGSSQIQCSSQGRWSALIPHCEVMKCDMVPQPERGFVNCSHMETELVFNSTCEFRCEEGYALRGSSQIQCSSQGHWSAPIPHCEVMKCEAVTQPERGFVNCSNTDTELVFNSTCEFRCEEGYTLRGSSQIQCSPQGRWSAPMPHCEVAKCERLTAPEKGFLNCSRPDFAYRTLCEVSCMDGWVLNSSSYLLQCLASGNWTAELPTCKAQSQGDFVSFSSTAAAAAIGVSVLSIASLLVWLLKRIRRKVKKFSPASSYHHLVSEGTFQSSAHLI</sequence>
<feature type="disulfide bond" evidence="18">
    <location>
        <begin position="278"/>
        <end position="305"/>
    </location>
</feature>
<dbReference type="PRINTS" id="PR00343">
    <property type="entry name" value="SELECTIN"/>
</dbReference>
<dbReference type="InterPro" id="IPR016187">
    <property type="entry name" value="CTDL_fold"/>
</dbReference>
<feature type="disulfide bond" evidence="18">
    <location>
        <begin position="558"/>
        <end position="601"/>
    </location>
</feature>
<feature type="domain" description="Sushi" evidence="22">
    <location>
        <begin position="184"/>
        <end position="245"/>
    </location>
</feature>
<dbReference type="InterPro" id="IPR001304">
    <property type="entry name" value="C-type_lectin-like"/>
</dbReference>
<evidence type="ECO:0000256" key="8">
    <source>
        <dbReference type="ARBA" id="ARBA00022729"/>
    </source>
</evidence>
<evidence type="ECO:0000256" key="16">
    <source>
        <dbReference type="ARBA" id="ARBA00023180"/>
    </source>
</evidence>
<dbReference type="PROSITE" id="PS50041">
    <property type="entry name" value="C_TYPE_LECTIN_2"/>
    <property type="match status" value="1"/>
</dbReference>
<keyword evidence="13 19" id="KW-1133">Transmembrane helix</keyword>
<dbReference type="PANTHER" id="PTHR46393:SF7">
    <property type="entry name" value="COMPLEMENT C2"/>
    <property type="match status" value="1"/>
</dbReference>
<evidence type="ECO:0000313" key="23">
    <source>
        <dbReference type="Proteomes" id="UP001190640"/>
    </source>
</evidence>
<dbReference type="InterPro" id="IPR002396">
    <property type="entry name" value="Selectin_superfamily"/>
</dbReference>
<keyword evidence="3" id="KW-1003">Cell membrane</keyword>
<dbReference type="SUPFAM" id="SSF56436">
    <property type="entry name" value="C-type lectin-like"/>
    <property type="match status" value="1"/>
</dbReference>
<feature type="domain" description="Sushi" evidence="22">
    <location>
        <begin position="308"/>
        <end position="369"/>
    </location>
</feature>
<evidence type="ECO:0000256" key="12">
    <source>
        <dbReference type="ARBA" id="ARBA00022889"/>
    </source>
</evidence>
<comment type="caution">
    <text evidence="17">Lacks conserved residue(s) required for the propagation of feature annotation.</text>
</comment>
<feature type="transmembrane region" description="Helical" evidence="19">
    <location>
        <begin position="622"/>
        <end position="649"/>
    </location>
</feature>
<dbReference type="PROSITE" id="PS50026">
    <property type="entry name" value="EGF_3"/>
    <property type="match status" value="1"/>
</dbReference>
<dbReference type="FunFam" id="3.10.100.10:FF:000007">
    <property type="entry name" value="L-selectin"/>
    <property type="match status" value="1"/>
</dbReference>
<dbReference type="InterPro" id="IPR000742">
    <property type="entry name" value="EGF"/>
</dbReference>
<keyword evidence="11" id="KW-0106">Calcium</keyword>
<evidence type="ECO:0000256" key="2">
    <source>
        <dbReference type="ARBA" id="ARBA00007360"/>
    </source>
</evidence>
<feature type="domain" description="Sushi" evidence="22">
    <location>
        <begin position="494"/>
        <end position="555"/>
    </location>
</feature>
<feature type="disulfide bond" evidence="18">
    <location>
        <begin position="402"/>
        <end position="429"/>
    </location>
</feature>
<feature type="domain" description="Sushi" evidence="22">
    <location>
        <begin position="370"/>
        <end position="431"/>
    </location>
</feature>
<evidence type="ECO:0000256" key="1">
    <source>
        <dbReference type="ARBA" id="ARBA00004251"/>
    </source>
</evidence>
<dbReference type="PROSITE" id="PS00022">
    <property type="entry name" value="EGF_1"/>
    <property type="match status" value="1"/>
</dbReference>
<evidence type="ECO:0000256" key="3">
    <source>
        <dbReference type="ARBA" id="ARBA00022475"/>
    </source>
</evidence>
<dbReference type="PROSITE" id="PS00615">
    <property type="entry name" value="C_TYPE_LECTIN_1"/>
    <property type="match status" value="1"/>
</dbReference>
<dbReference type="Proteomes" id="UP001190640">
    <property type="component" value="Chromosome 5"/>
</dbReference>
<evidence type="ECO:0000259" key="20">
    <source>
        <dbReference type="PROSITE" id="PS50026"/>
    </source>
</evidence>
<evidence type="ECO:0000256" key="18">
    <source>
        <dbReference type="PROSITE-ProRule" id="PRU00302"/>
    </source>
</evidence>
<dbReference type="GO" id="GO:0007155">
    <property type="term" value="P:cell adhesion"/>
    <property type="evidence" value="ECO:0007669"/>
    <property type="project" value="UniProtKB-KW"/>
</dbReference>
<protein>
    <submittedName>
        <fullName evidence="24">E-selectin</fullName>
    </submittedName>
</protein>
<keyword evidence="10" id="KW-0677">Repeat</keyword>
<feature type="disulfide bond" evidence="18">
    <location>
        <begin position="526"/>
        <end position="553"/>
    </location>
</feature>
<dbReference type="AlphaFoldDB" id="A0AA97KZM8"/>
<dbReference type="SMART" id="SM00181">
    <property type="entry name" value="EGF"/>
    <property type="match status" value="1"/>
</dbReference>
<dbReference type="Pfam" id="PF00084">
    <property type="entry name" value="Sushi"/>
    <property type="match status" value="7"/>
</dbReference>
<comment type="subcellular location">
    <subcellularLocation>
        <location evidence="1">Cell membrane</location>
        <topology evidence="1">Single-pass type I membrane protein</topology>
    </subcellularLocation>
</comment>
<dbReference type="SMART" id="SM00032">
    <property type="entry name" value="CCP"/>
    <property type="match status" value="7"/>
</dbReference>
<dbReference type="FunFam" id="2.10.70.10:FF:000001">
    <property type="entry name" value="Selectin P"/>
    <property type="match status" value="6"/>
</dbReference>
<keyword evidence="7" id="KW-0479">Metal-binding</keyword>
<dbReference type="GeneID" id="129330758"/>
<feature type="domain" description="Sushi" evidence="22">
    <location>
        <begin position="432"/>
        <end position="493"/>
    </location>
</feature>
<dbReference type="InterPro" id="IPR018378">
    <property type="entry name" value="C-type_lectin_CS"/>
</dbReference>
<proteinExistence type="inferred from homology"/>
<keyword evidence="9" id="KW-0430">Lectin</keyword>
<dbReference type="GO" id="GO:0005886">
    <property type="term" value="C:plasma membrane"/>
    <property type="evidence" value="ECO:0007669"/>
    <property type="project" value="UniProtKB-SubCell"/>
</dbReference>
<evidence type="ECO:0000256" key="6">
    <source>
        <dbReference type="ARBA" id="ARBA00022692"/>
    </source>
</evidence>
<dbReference type="GO" id="GO:0030246">
    <property type="term" value="F:carbohydrate binding"/>
    <property type="evidence" value="ECO:0007669"/>
    <property type="project" value="UniProtKB-KW"/>
</dbReference>
<dbReference type="Pfam" id="PF00008">
    <property type="entry name" value="EGF"/>
    <property type="match status" value="1"/>
</dbReference>
<feature type="domain" description="Sushi" evidence="22">
    <location>
        <begin position="556"/>
        <end position="616"/>
    </location>
</feature>
<keyword evidence="4 17" id="KW-0245">EGF-like domain</keyword>
<dbReference type="Gene3D" id="2.10.70.10">
    <property type="entry name" value="Complement Module, domain 1"/>
    <property type="match status" value="7"/>
</dbReference>
<dbReference type="CDD" id="cd03592">
    <property type="entry name" value="CLECT_selectins_like"/>
    <property type="match status" value="1"/>
</dbReference>
<dbReference type="GO" id="GO:0046872">
    <property type="term" value="F:metal ion binding"/>
    <property type="evidence" value="ECO:0007669"/>
    <property type="project" value="UniProtKB-KW"/>
</dbReference>
<dbReference type="CDD" id="cd00054">
    <property type="entry name" value="EGF_CA"/>
    <property type="match status" value="1"/>
</dbReference>
<keyword evidence="12" id="KW-0130">Cell adhesion</keyword>
<keyword evidence="14 19" id="KW-0472">Membrane</keyword>
<evidence type="ECO:0000256" key="10">
    <source>
        <dbReference type="ARBA" id="ARBA00022737"/>
    </source>
</evidence>
<dbReference type="SUPFAM" id="SSF57535">
    <property type="entry name" value="Complement control module/SCR domain"/>
    <property type="match status" value="7"/>
</dbReference>
<gene>
    <name evidence="24" type="primary">SELE</name>
</gene>
<dbReference type="InterPro" id="IPR035976">
    <property type="entry name" value="Sushi/SCR/CCP_sf"/>
</dbReference>
<evidence type="ECO:0000256" key="15">
    <source>
        <dbReference type="ARBA" id="ARBA00023157"/>
    </source>
</evidence>
<accession>A0AA97KZM8</accession>
<evidence type="ECO:0000256" key="13">
    <source>
        <dbReference type="ARBA" id="ARBA00022989"/>
    </source>
</evidence>
<evidence type="ECO:0000256" key="17">
    <source>
        <dbReference type="PROSITE-ProRule" id="PRU00076"/>
    </source>
</evidence>
<evidence type="ECO:0000256" key="14">
    <source>
        <dbReference type="ARBA" id="ARBA00023136"/>
    </source>
</evidence>
<feature type="disulfide bond" evidence="18">
    <location>
        <begin position="216"/>
        <end position="243"/>
    </location>
</feature>
<evidence type="ECO:0000256" key="4">
    <source>
        <dbReference type="ARBA" id="ARBA00022536"/>
    </source>
</evidence>
<keyword evidence="16" id="KW-0325">Glycoprotein</keyword>
<dbReference type="PROSITE" id="PS01186">
    <property type="entry name" value="EGF_2"/>
    <property type="match status" value="1"/>
</dbReference>
<dbReference type="Pfam" id="PF00059">
    <property type="entry name" value="Lectin_C"/>
    <property type="match status" value="1"/>
</dbReference>
<dbReference type="FunFam" id="2.10.25.10:FF:000176">
    <property type="entry name" value="Selectin P"/>
    <property type="match status" value="1"/>
</dbReference>
<dbReference type="Gene3D" id="3.10.100.10">
    <property type="entry name" value="Mannose-Binding Protein A, subunit A"/>
    <property type="match status" value="1"/>
</dbReference>
<dbReference type="SMART" id="SM00034">
    <property type="entry name" value="CLECT"/>
    <property type="match status" value="1"/>
</dbReference>
<evidence type="ECO:0000256" key="19">
    <source>
        <dbReference type="SAM" id="Phobius"/>
    </source>
</evidence>
<evidence type="ECO:0000256" key="11">
    <source>
        <dbReference type="ARBA" id="ARBA00022837"/>
    </source>
</evidence>
<feature type="disulfide bond" evidence="18">
    <location>
        <begin position="464"/>
        <end position="491"/>
    </location>
</feature>
<dbReference type="PROSITE" id="PS50923">
    <property type="entry name" value="SUSHI"/>
    <property type="match status" value="7"/>
</dbReference>
<dbReference type="CDD" id="cd00033">
    <property type="entry name" value="CCP"/>
    <property type="match status" value="7"/>
</dbReference>
<name>A0AA97KZM8_EUBMA</name>
<keyword evidence="23" id="KW-1185">Reference proteome</keyword>